<gene>
    <name evidence="1" type="ORF">g.10540</name>
</gene>
<name>A0A146M6N1_LYGHE</name>
<organism evidence="1">
    <name type="scientific">Lygus hesperus</name>
    <name type="common">Western plant bug</name>
    <dbReference type="NCBI Taxonomy" id="30085"/>
    <lineage>
        <taxon>Eukaryota</taxon>
        <taxon>Metazoa</taxon>
        <taxon>Ecdysozoa</taxon>
        <taxon>Arthropoda</taxon>
        <taxon>Hexapoda</taxon>
        <taxon>Insecta</taxon>
        <taxon>Pterygota</taxon>
        <taxon>Neoptera</taxon>
        <taxon>Paraneoptera</taxon>
        <taxon>Hemiptera</taxon>
        <taxon>Heteroptera</taxon>
        <taxon>Panheteroptera</taxon>
        <taxon>Cimicomorpha</taxon>
        <taxon>Miridae</taxon>
        <taxon>Mirini</taxon>
        <taxon>Lygus</taxon>
    </lineage>
</organism>
<feature type="non-terminal residue" evidence="1">
    <location>
        <position position="1"/>
    </location>
</feature>
<dbReference type="AlphaFoldDB" id="A0A146M6N1"/>
<accession>A0A146M6N1</accession>
<proteinExistence type="predicted"/>
<dbReference type="EMBL" id="GDHC01003216">
    <property type="protein sequence ID" value="JAQ15413.1"/>
    <property type="molecule type" value="Transcribed_RNA"/>
</dbReference>
<evidence type="ECO:0000313" key="1">
    <source>
        <dbReference type="EMBL" id="JAQ15413.1"/>
    </source>
</evidence>
<sequence>THTHTHTSCHYFAHTPIHLRHRLVVTPRYLARSCEAVHTFDSAAVLLDTVRADALTSSVVWYFRYYCRMCITLLVVRRYSLCSTVYVSSASLYCCAFGVGILATATVNAFPTKFHSIQNSFLKNFYHVSFSYYSSRLCVNSSSLPTLRAISLYINTCVTTPR</sequence>
<reference evidence="1" key="1">
    <citation type="journal article" date="2016" name="Gigascience">
        <title>De novo construction of an expanded transcriptome assembly for the western tarnished plant bug, Lygus hesperus.</title>
        <authorList>
            <person name="Tassone E.E."/>
            <person name="Geib S.M."/>
            <person name="Hall B."/>
            <person name="Fabrick J.A."/>
            <person name="Brent C.S."/>
            <person name="Hull J.J."/>
        </authorList>
    </citation>
    <scope>NUCLEOTIDE SEQUENCE</scope>
</reference>
<protein>
    <submittedName>
        <fullName evidence="1">Uncharacterized protein</fullName>
    </submittedName>
</protein>